<dbReference type="EMBL" id="JACHHE010000004">
    <property type="protein sequence ID" value="MBB5180356.1"/>
    <property type="molecule type" value="Genomic_DNA"/>
</dbReference>
<evidence type="ECO:0000313" key="2">
    <source>
        <dbReference type="EMBL" id="MBB5180356.1"/>
    </source>
</evidence>
<organism evidence="2 3">
    <name type="scientific">Planococcus koreensis</name>
    <dbReference type="NCBI Taxonomy" id="112331"/>
    <lineage>
        <taxon>Bacteria</taxon>
        <taxon>Bacillati</taxon>
        <taxon>Bacillota</taxon>
        <taxon>Bacilli</taxon>
        <taxon>Bacillales</taxon>
        <taxon>Caryophanaceae</taxon>
        <taxon>Planococcus</taxon>
    </lineage>
</organism>
<dbReference type="GO" id="GO:0008999">
    <property type="term" value="F:protein-N-terminal-alanine acetyltransferase activity"/>
    <property type="evidence" value="ECO:0007669"/>
    <property type="project" value="UniProtKB-EC"/>
</dbReference>
<accession>A0A7W8FTS8</accession>
<protein>
    <submittedName>
        <fullName evidence="2">Ribosomal-protein-alanine N-acetyltransferase</fullName>
        <ecNumber evidence="2">2.3.1.267</ecNumber>
    </submittedName>
</protein>
<dbReference type="PROSITE" id="PS51186">
    <property type="entry name" value="GNAT"/>
    <property type="match status" value="1"/>
</dbReference>
<dbReference type="SUPFAM" id="SSF55729">
    <property type="entry name" value="Acyl-CoA N-acyltransferases (Nat)"/>
    <property type="match status" value="1"/>
</dbReference>
<reference evidence="2 3" key="1">
    <citation type="submission" date="2020-08" db="EMBL/GenBank/DDBJ databases">
        <title>Genomic Encyclopedia of Type Strains, Phase IV (KMG-IV): sequencing the most valuable type-strain genomes for metagenomic binning, comparative biology and taxonomic classification.</title>
        <authorList>
            <person name="Goeker M."/>
        </authorList>
    </citation>
    <scope>NUCLEOTIDE SEQUENCE [LARGE SCALE GENOMIC DNA]</scope>
    <source>
        <strain evidence="2 3">DSM 15895</strain>
    </source>
</reference>
<evidence type="ECO:0000313" key="3">
    <source>
        <dbReference type="Proteomes" id="UP000525923"/>
    </source>
</evidence>
<dbReference type="EC" id="2.3.1.267" evidence="2"/>
<keyword evidence="2" id="KW-0012">Acyltransferase</keyword>
<dbReference type="InterPro" id="IPR000182">
    <property type="entry name" value="GNAT_dom"/>
</dbReference>
<keyword evidence="3" id="KW-1185">Reference proteome</keyword>
<dbReference type="AlphaFoldDB" id="A0A7W8FTS8"/>
<proteinExistence type="predicted"/>
<feature type="domain" description="N-acetyltransferase" evidence="1">
    <location>
        <begin position="17"/>
        <end position="178"/>
    </location>
</feature>
<evidence type="ECO:0000259" key="1">
    <source>
        <dbReference type="PROSITE" id="PS51186"/>
    </source>
</evidence>
<sequence length="185" mass="20901">MKSRVESPGKLLQSERLEFRIYRDEDFEFLCSLLGDPQVVRFIGDGETRSRSQAYEFLYWIYRSYKEAPETGLRLLVRLEDGKPVGHAGLVQQTVDGAEELEIGYWIAPQYWGLGYAKEAAASIRDYGIERLGRKRFVSLIQPENKASRKVAESIGMGFEKAVSMGGKEVFVYSLDVAEDGGKKG</sequence>
<dbReference type="Gene3D" id="3.40.630.30">
    <property type="match status" value="1"/>
</dbReference>
<name>A0A7W8FTS8_9BACL</name>
<dbReference type="PANTHER" id="PTHR43792:SF1">
    <property type="entry name" value="N-ACETYLTRANSFERASE DOMAIN-CONTAINING PROTEIN"/>
    <property type="match status" value="1"/>
</dbReference>
<gene>
    <name evidence="2" type="ORF">HNQ44_001784</name>
</gene>
<dbReference type="InterPro" id="IPR051531">
    <property type="entry name" value="N-acetyltransferase"/>
</dbReference>
<dbReference type="RefSeq" id="WP_241666133.1">
    <property type="nucleotide sequence ID" value="NZ_JACHHE010000004.1"/>
</dbReference>
<dbReference type="PANTHER" id="PTHR43792">
    <property type="entry name" value="GNAT FAMILY, PUTATIVE (AFU_ORTHOLOGUE AFUA_3G00765)-RELATED-RELATED"/>
    <property type="match status" value="1"/>
</dbReference>
<comment type="caution">
    <text evidence="2">The sequence shown here is derived from an EMBL/GenBank/DDBJ whole genome shotgun (WGS) entry which is preliminary data.</text>
</comment>
<keyword evidence="2" id="KW-0808">Transferase</keyword>
<dbReference type="Pfam" id="PF13302">
    <property type="entry name" value="Acetyltransf_3"/>
    <property type="match status" value="1"/>
</dbReference>
<dbReference type="InterPro" id="IPR016181">
    <property type="entry name" value="Acyl_CoA_acyltransferase"/>
</dbReference>
<dbReference type="Proteomes" id="UP000525923">
    <property type="component" value="Unassembled WGS sequence"/>
</dbReference>